<feature type="compositionally biased region" description="Basic and acidic residues" evidence="1">
    <location>
        <begin position="24"/>
        <end position="33"/>
    </location>
</feature>
<gene>
    <name evidence="2" type="ORF">THAOC_06167</name>
</gene>
<dbReference type="Proteomes" id="UP000266841">
    <property type="component" value="Unassembled WGS sequence"/>
</dbReference>
<evidence type="ECO:0000256" key="1">
    <source>
        <dbReference type="SAM" id="MobiDB-lite"/>
    </source>
</evidence>
<feature type="region of interest" description="Disordered" evidence="1">
    <location>
        <begin position="1"/>
        <end position="129"/>
    </location>
</feature>
<reference evidence="2 3" key="1">
    <citation type="journal article" date="2012" name="Genome Biol.">
        <title>Genome and low-iron response of an oceanic diatom adapted to chronic iron limitation.</title>
        <authorList>
            <person name="Lommer M."/>
            <person name="Specht M."/>
            <person name="Roy A.S."/>
            <person name="Kraemer L."/>
            <person name="Andreson R."/>
            <person name="Gutowska M.A."/>
            <person name="Wolf J."/>
            <person name="Bergner S.V."/>
            <person name="Schilhabel M.B."/>
            <person name="Klostermeier U.C."/>
            <person name="Beiko R.G."/>
            <person name="Rosenstiel P."/>
            <person name="Hippler M."/>
            <person name="Laroche J."/>
        </authorList>
    </citation>
    <scope>NUCLEOTIDE SEQUENCE [LARGE SCALE GENOMIC DNA]</scope>
    <source>
        <strain evidence="2 3">CCMP1005</strain>
    </source>
</reference>
<organism evidence="2 3">
    <name type="scientific">Thalassiosira oceanica</name>
    <name type="common">Marine diatom</name>
    <dbReference type="NCBI Taxonomy" id="159749"/>
    <lineage>
        <taxon>Eukaryota</taxon>
        <taxon>Sar</taxon>
        <taxon>Stramenopiles</taxon>
        <taxon>Ochrophyta</taxon>
        <taxon>Bacillariophyta</taxon>
        <taxon>Coscinodiscophyceae</taxon>
        <taxon>Thalassiosirophycidae</taxon>
        <taxon>Thalassiosirales</taxon>
        <taxon>Thalassiosiraceae</taxon>
        <taxon>Thalassiosira</taxon>
    </lineage>
</organism>
<feature type="non-terminal residue" evidence="2">
    <location>
        <position position="1"/>
    </location>
</feature>
<name>K0TM06_THAOC</name>
<evidence type="ECO:0000313" key="2">
    <source>
        <dbReference type="EMBL" id="EJK72312.1"/>
    </source>
</evidence>
<feature type="compositionally biased region" description="Basic and acidic residues" evidence="1">
    <location>
        <begin position="72"/>
        <end position="89"/>
    </location>
</feature>
<dbReference type="EMBL" id="AGNL01006043">
    <property type="protein sequence ID" value="EJK72312.1"/>
    <property type="molecule type" value="Genomic_DNA"/>
</dbReference>
<protein>
    <submittedName>
        <fullName evidence="2">Uncharacterized protein</fullName>
    </submittedName>
</protein>
<keyword evidence="3" id="KW-1185">Reference proteome</keyword>
<sequence length="129" mass="13630">LALPKVGDSSRFGGAGSGRGSQRSSDEIEKMNDLRVQQRSSSSGVDGRVEESATLSVVRGPCNTPTHGNGDGIRHTHDRLTGHGRDGTHARSTYTRRGAKPSPPNLVKARGTHAQHSSRHEASTATRPG</sequence>
<comment type="caution">
    <text evidence="2">The sequence shown here is derived from an EMBL/GenBank/DDBJ whole genome shotgun (WGS) entry which is preliminary data.</text>
</comment>
<feature type="compositionally biased region" description="Polar residues" evidence="1">
    <location>
        <begin position="35"/>
        <end position="44"/>
    </location>
</feature>
<accession>K0TM06</accession>
<dbReference type="AlphaFoldDB" id="K0TM06"/>
<proteinExistence type="predicted"/>
<evidence type="ECO:0000313" key="3">
    <source>
        <dbReference type="Proteomes" id="UP000266841"/>
    </source>
</evidence>